<dbReference type="Pfam" id="PF15409">
    <property type="entry name" value="PH_8"/>
    <property type="match status" value="1"/>
</dbReference>
<dbReference type="GO" id="GO:0097038">
    <property type="term" value="C:perinuclear endoplasmic reticulum"/>
    <property type="evidence" value="ECO:0007669"/>
    <property type="project" value="TreeGrafter"/>
</dbReference>
<comment type="similarity">
    <text evidence="1">Belongs to the OSBP family.</text>
</comment>
<dbReference type="GO" id="GO:0006897">
    <property type="term" value="P:endocytosis"/>
    <property type="evidence" value="ECO:0007669"/>
    <property type="project" value="TreeGrafter"/>
</dbReference>
<dbReference type="GO" id="GO:0034727">
    <property type="term" value="P:piecemeal microautophagy of the nucleus"/>
    <property type="evidence" value="ECO:0007669"/>
    <property type="project" value="TreeGrafter"/>
</dbReference>
<dbReference type="Proteomes" id="UP001234581">
    <property type="component" value="Unassembled WGS sequence"/>
</dbReference>
<keyword evidence="4" id="KW-0446">Lipid-binding</keyword>
<dbReference type="GO" id="GO:0030011">
    <property type="term" value="P:maintenance of cell polarity"/>
    <property type="evidence" value="ECO:0007669"/>
    <property type="project" value="TreeGrafter"/>
</dbReference>
<organism evidence="8 9">
    <name type="scientific">Lichtheimia ornata</name>
    <dbReference type="NCBI Taxonomy" id="688661"/>
    <lineage>
        <taxon>Eukaryota</taxon>
        <taxon>Fungi</taxon>
        <taxon>Fungi incertae sedis</taxon>
        <taxon>Mucoromycota</taxon>
        <taxon>Mucoromycotina</taxon>
        <taxon>Mucoromycetes</taxon>
        <taxon>Mucorales</taxon>
        <taxon>Lichtheimiaceae</taxon>
        <taxon>Lichtheimia</taxon>
    </lineage>
</organism>
<dbReference type="AlphaFoldDB" id="A0AAD7V0P3"/>
<evidence type="ECO:0000256" key="5">
    <source>
        <dbReference type="SAM" id="MobiDB-lite"/>
    </source>
</evidence>
<feature type="domain" description="GOLD" evidence="7">
    <location>
        <begin position="1"/>
        <end position="197"/>
    </location>
</feature>
<dbReference type="InterPro" id="IPR009038">
    <property type="entry name" value="GOLD_dom"/>
</dbReference>
<dbReference type="GO" id="GO:0120009">
    <property type="term" value="P:intermembrane lipid transfer"/>
    <property type="evidence" value="ECO:0007669"/>
    <property type="project" value="UniProtKB-ARBA"/>
</dbReference>
<dbReference type="SUPFAM" id="SSF50729">
    <property type="entry name" value="PH domain-like"/>
    <property type="match status" value="1"/>
</dbReference>
<dbReference type="GO" id="GO:0005886">
    <property type="term" value="C:plasma membrane"/>
    <property type="evidence" value="ECO:0007669"/>
    <property type="project" value="TreeGrafter"/>
</dbReference>
<evidence type="ECO:0000256" key="3">
    <source>
        <dbReference type="ARBA" id="ARBA00023055"/>
    </source>
</evidence>
<feature type="domain" description="PH" evidence="6">
    <location>
        <begin position="215"/>
        <end position="307"/>
    </location>
</feature>
<evidence type="ECO:0008006" key="10">
    <source>
        <dbReference type="Google" id="ProtNLM"/>
    </source>
</evidence>
<dbReference type="InterPro" id="IPR041680">
    <property type="entry name" value="PH_8"/>
</dbReference>
<dbReference type="GO" id="GO:0006887">
    <property type="term" value="P:exocytosis"/>
    <property type="evidence" value="ECO:0007669"/>
    <property type="project" value="TreeGrafter"/>
</dbReference>
<comment type="caution">
    <text evidence="8">The sequence shown here is derived from an EMBL/GenBank/DDBJ whole genome shotgun (WGS) entry which is preliminary data.</text>
</comment>
<feature type="region of interest" description="Disordered" evidence="5">
    <location>
        <begin position="414"/>
        <end position="433"/>
    </location>
</feature>
<dbReference type="InterPro" id="IPR011993">
    <property type="entry name" value="PH-like_dom_sf"/>
</dbReference>
<dbReference type="PANTHER" id="PTHR10972:SF203">
    <property type="entry name" value="OXYSTEROL-BINDING PROTEIN HOMOLOG 3"/>
    <property type="match status" value="1"/>
</dbReference>
<keyword evidence="3" id="KW-0445">Lipid transport</keyword>
<dbReference type="GO" id="GO:0035621">
    <property type="term" value="P:ER to Golgi ceramide transport"/>
    <property type="evidence" value="ECO:0007669"/>
    <property type="project" value="TreeGrafter"/>
</dbReference>
<dbReference type="Gene3D" id="2.40.160.120">
    <property type="match status" value="1"/>
</dbReference>
<evidence type="ECO:0000256" key="1">
    <source>
        <dbReference type="ARBA" id="ARBA00008842"/>
    </source>
</evidence>
<dbReference type="Gene3D" id="2.60.120.680">
    <property type="entry name" value="GOLD domain"/>
    <property type="match status" value="1"/>
</dbReference>
<dbReference type="GO" id="GO:0032541">
    <property type="term" value="C:cortical endoplasmic reticulum"/>
    <property type="evidence" value="ECO:0007669"/>
    <property type="project" value="TreeGrafter"/>
</dbReference>
<accession>A0AAD7V0P3</accession>
<evidence type="ECO:0000259" key="6">
    <source>
        <dbReference type="PROSITE" id="PS50003"/>
    </source>
</evidence>
<evidence type="ECO:0000313" key="9">
    <source>
        <dbReference type="Proteomes" id="UP001234581"/>
    </source>
</evidence>
<dbReference type="PANTHER" id="PTHR10972">
    <property type="entry name" value="OXYSTEROL-BINDING PROTEIN-RELATED"/>
    <property type="match status" value="1"/>
</dbReference>
<dbReference type="SUPFAM" id="SSF144000">
    <property type="entry name" value="Oxysterol-binding protein-like"/>
    <property type="match status" value="1"/>
</dbReference>
<sequence length="906" mass="103770">MEVVQVQPRDSYLHYIYVGTKDTTICWSFTTKRKSIAFGLYRRLGPARLPSSSEFIFQAQQEQQQRRISVAAETFPHQQVVAPATEQPSSPQQQQHKRSNSLSEYPKSSGLHHLLHSKKITNGTQSRGNKGAKSSMASIKLKEQEDLIEVIPIQHCTSANIKVEGNYTVKVPGNYILVFDNTFSRNTPKILSFSVALIDPNTTHPRLSFDDEPPNYIVSGWLLKKKRKKLQGWARRWFQLSASGVLSYSTSPASVTRGSIQILVATISINPLQRLIHIDSGTMLYHLKTLNAEDQAKWTNALREFRMLPNSNNNEEQQQQYPLQHPTDPSSCMLPPTPTFEKEDHGLRHYLKEGSETTTQLMADMEAYLHRIDQLVAQLGLSTAHLAPERKHIMDIMGYQKDLWHKAMRYCDEEQASSTKQPETHLTLPPPRRELSPFIHHSNASWRGSAISDQYFDAEEILLSDDDEEDESPVVVDDTDDDDDEDYDDDDHRLSPLGIMHQTCQRRQILPSPVASAEISALSVIRKNVGKDLSTISMPISMNEPLSLLQRACEELEYSELLDKASTMSNSMDRLLHVAVFAVSGYASSQHRVGRKPFNPMMNETYENIRPDKGFRFIAEKVSHNPVIIAAHAESSNYKYWQCVKVRSRFWGKSMELINEGTFHVTLAGHDDHITYSKPSSWLRNMIAGNKYLEHVGEMKVVNHATGEHVVVTFRENTTSTGGYYLFGGSSSRPSNEVIMTAYDAQGKKCRRVVGKWNDMLAEEVNMDPQHLSVLWTATPPTMNDPSKYYGFTQFAIELNEITSIERDKLPKTDSRLRPDLRLYEKGHVEEADQEKVRIEQKQRERRRELEMAGVEWKPRWFKLEHDPYAETPLTPSQEGRTWQFVGEYWKARESGQWPKDQFDIW</sequence>
<reference evidence="8 9" key="1">
    <citation type="submission" date="2023-03" db="EMBL/GenBank/DDBJ databases">
        <title>Genome sequence of Lichtheimia ornata CBS 291.66.</title>
        <authorList>
            <person name="Mohabir J.T."/>
            <person name="Shea T.P."/>
            <person name="Kurbessoian T."/>
            <person name="Berby B."/>
            <person name="Fontaine J."/>
            <person name="Livny J."/>
            <person name="Gnirke A."/>
            <person name="Stajich J.E."/>
            <person name="Cuomo C.A."/>
        </authorList>
    </citation>
    <scope>NUCLEOTIDE SEQUENCE [LARGE SCALE GENOMIC DNA]</scope>
    <source>
        <strain evidence="8">CBS 291.66</strain>
    </source>
</reference>
<dbReference type="EMBL" id="JARTCD010000034">
    <property type="protein sequence ID" value="KAJ8657144.1"/>
    <property type="molecule type" value="Genomic_DNA"/>
</dbReference>
<dbReference type="Gene3D" id="3.30.70.3490">
    <property type="match status" value="1"/>
</dbReference>
<proteinExistence type="inferred from homology"/>
<protein>
    <recommendedName>
        <fullName evidence="10">PH domain-containing protein</fullName>
    </recommendedName>
</protein>
<dbReference type="SMART" id="SM00233">
    <property type="entry name" value="PH"/>
    <property type="match status" value="1"/>
</dbReference>
<dbReference type="GO" id="GO:0032934">
    <property type="term" value="F:sterol binding"/>
    <property type="evidence" value="ECO:0007669"/>
    <property type="project" value="TreeGrafter"/>
</dbReference>
<dbReference type="SUPFAM" id="SSF101576">
    <property type="entry name" value="Supernatant protein factor (SPF), C-terminal domain"/>
    <property type="match status" value="1"/>
</dbReference>
<dbReference type="Gene3D" id="2.30.29.30">
    <property type="entry name" value="Pleckstrin-homology domain (PH domain)/Phosphotyrosine-binding domain (PTB)"/>
    <property type="match status" value="1"/>
</dbReference>
<evidence type="ECO:0000313" key="8">
    <source>
        <dbReference type="EMBL" id="KAJ8657144.1"/>
    </source>
</evidence>
<evidence type="ECO:0000256" key="2">
    <source>
        <dbReference type="ARBA" id="ARBA00022448"/>
    </source>
</evidence>
<dbReference type="PROSITE" id="PS50003">
    <property type="entry name" value="PH_DOMAIN"/>
    <property type="match status" value="1"/>
</dbReference>
<evidence type="ECO:0000259" key="7">
    <source>
        <dbReference type="PROSITE" id="PS50866"/>
    </source>
</evidence>
<keyword evidence="2" id="KW-0813">Transport</keyword>
<feature type="region of interest" description="Disordered" evidence="5">
    <location>
        <begin position="81"/>
        <end position="108"/>
    </location>
</feature>
<dbReference type="GeneID" id="83214633"/>
<dbReference type="GO" id="GO:0005829">
    <property type="term" value="C:cytosol"/>
    <property type="evidence" value="ECO:0007669"/>
    <property type="project" value="TreeGrafter"/>
</dbReference>
<dbReference type="InterPro" id="IPR001849">
    <property type="entry name" value="PH_domain"/>
</dbReference>
<dbReference type="FunFam" id="2.40.160.120:FF:000001">
    <property type="entry name" value="Oxysterol-binding protein"/>
    <property type="match status" value="1"/>
</dbReference>
<dbReference type="PROSITE" id="PS50866">
    <property type="entry name" value="GOLD"/>
    <property type="match status" value="1"/>
</dbReference>
<dbReference type="InterPro" id="IPR000648">
    <property type="entry name" value="Oxysterol-bd"/>
</dbReference>
<evidence type="ECO:0000256" key="4">
    <source>
        <dbReference type="ARBA" id="ARBA00023121"/>
    </source>
</evidence>
<keyword evidence="9" id="KW-1185">Reference proteome</keyword>
<dbReference type="InterPro" id="IPR036598">
    <property type="entry name" value="GOLD_dom_sf"/>
</dbReference>
<feature type="region of interest" description="Disordered" evidence="5">
    <location>
        <begin position="463"/>
        <end position="489"/>
    </location>
</feature>
<dbReference type="RefSeq" id="XP_058342057.1">
    <property type="nucleotide sequence ID" value="XM_058487242.1"/>
</dbReference>
<gene>
    <name evidence="8" type="ORF">O0I10_007224</name>
</gene>
<dbReference type="Pfam" id="PF01237">
    <property type="entry name" value="Oxysterol_BP"/>
    <property type="match status" value="1"/>
</dbReference>
<name>A0AAD7V0P3_9FUNG</name>
<dbReference type="InterPro" id="IPR037239">
    <property type="entry name" value="OSBP_sf"/>
</dbReference>